<name>A0A381QT85_9ZZZZ</name>
<protein>
    <submittedName>
        <fullName evidence="1">Uncharacterized protein</fullName>
    </submittedName>
</protein>
<reference evidence="1" key="1">
    <citation type="submission" date="2018-05" db="EMBL/GenBank/DDBJ databases">
        <authorList>
            <person name="Lanie J.A."/>
            <person name="Ng W.-L."/>
            <person name="Kazmierczak K.M."/>
            <person name="Andrzejewski T.M."/>
            <person name="Davidsen T.M."/>
            <person name="Wayne K.J."/>
            <person name="Tettelin H."/>
            <person name="Glass J.I."/>
            <person name="Rusch D."/>
            <person name="Podicherti R."/>
            <person name="Tsui H.-C.T."/>
            <person name="Winkler M.E."/>
        </authorList>
    </citation>
    <scope>NUCLEOTIDE SEQUENCE</scope>
</reference>
<evidence type="ECO:0000313" key="1">
    <source>
        <dbReference type="EMBL" id="SUZ82561.1"/>
    </source>
</evidence>
<dbReference type="EMBL" id="UINC01001513">
    <property type="protein sequence ID" value="SUZ82561.1"/>
    <property type="molecule type" value="Genomic_DNA"/>
</dbReference>
<dbReference type="AlphaFoldDB" id="A0A381QT85"/>
<accession>A0A381QT85</accession>
<sequence>MWWTNIAPKKPKKAAFSLRIRPNSRKITVPLDSIDKSG</sequence>
<organism evidence="1">
    <name type="scientific">marine metagenome</name>
    <dbReference type="NCBI Taxonomy" id="408172"/>
    <lineage>
        <taxon>unclassified sequences</taxon>
        <taxon>metagenomes</taxon>
        <taxon>ecological metagenomes</taxon>
    </lineage>
</organism>
<gene>
    <name evidence="1" type="ORF">METZ01_LOCUS35415</name>
</gene>
<proteinExistence type="predicted"/>